<keyword evidence="6" id="KW-0479">Metal-binding</keyword>
<evidence type="ECO:0000256" key="11">
    <source>
        <dbReference type="ARBA" id="ARBA00022989"/>
    </source>
</evidence>
<dbReference type="Gene3D" id="3.40.50.300">
    <property type="entry name" value="P-loop containing nucleotide triphosphate hydrolases"/>
    <property type="match status" value="1"/>
</dbReference>
<dbReference type="GO" id="GO:0005524">
    <property type="term" value="F:ATP binding"/>
    <property type="evidence" value="ECO:0007669"/>
    <property type="project" value="UniProtKB-KW"/>
</dbReference>
<dbReference type="GO" id="GO:0016020">
    <property type="term" value="C:membrane"/>
    <property type="evidence" value="ECO:0007669"/>
    <property type="project" value="UniProtKB-SubCell"/>
</dbReference>
<feature type="non-terminal residue" evidence="17">
    <location>
        <position position="519"/>
    </location>
</feature>
<keyword evidence="7" id="KW-0547">Nucleotide-binding</keyword>
<evidence type="ECO:0000256" key="13">
    <source>
        <dbReference type="ARBA" id="ARBA00023136"/>
    </source>
</evidence>
<keyword evidence="5 15" id="KW-0812">Transmembrane</keyword>
<dbReference type="FunFam" id="1.10.8.60:FF:000001">
    <property type="entry name" value="ATP-dependent zinc metalloprotease FtsH"/>
    <property type="match status" value="1"/>
</dbReference>
<dbReference type="InterPro" id="IPR050928">
    <property type="entry name" value="ATP-dep_Zn_Metalloprotease"/>
</dbReference>
<evidence type="ECO:0000313" key="17">
    <source>
        <dbReference type="EMBL" id="VAX24206.1"/>
    </source>
</evidence>
<comment type="cofactor">
    <cofactor evidence="1">
        <name>Zn(2+)</name>
        <dbReference type="ChEBI" id="CHEBI:29105"/>
    </cofactor>
</comment>
<dbReference type="InterPro" id="IPR005936">
    <property type="entry name" value="FtsH"/>
</dbReference>
<gene>
    <name evidence="17" type="ORF">MNBD_IGNAVI01-2609</name>
</gene>
<feature type="transmembrane region" description="Helical" evidence="15">
    <location>
        <begin position="34"/>
        <end position="52"/>
    </location>
</feature>
<dbReference type="InterPro" id="IPR011546">
    <property type="entry name" value="Pept_M41_FtsH_extracell"/>
</dbReference>
<evidence type="ECO:0000256" key="1">
    <source>
        <dbReference type="ARBA" id="ARBA00001947"/>
    </source>
</evidence>
<keyword evidence="9" id="KW-0862">Zinc</keyword>
<evidence type="ECO:0000256" key="15">
    <source>
        <dbReference type="SAM" id="Phobius"/>
    </source>
</evidence>
<reference evidence="17" key="1">
    <citation type="submission" date="2018-06" db="EMBL/GenBank/DDBJ databases">
        <authorList>
            <person name="Zhirakovskaya E."/>
        </authorList>
    </citation>
    <scope>NUCLEOTIDE SEQUENCE</scope>
</reference>
<evidence type="ECO:0000259" key="16">
    <source>
        <dbReference type="SMART" id="SM00382"/>
    </source>
</evidence>
<evidence type="ECO:0000256" key="12">
    <source>
        <dbReference type="ARBA" id="ARBA00023049"/>
    </source>
</evidence>
<dbReference type="CDD" id="cd19501">
    <property type="entry name" value="RecA-like_FtsH"/>
    <property type="match status" value="1"/>
</dbReference>
<feature type="domain" description="AAA+ ATPase" evidence="16">
    <location>
        <begin position="216"/>
        <end position="356"/>
    </location>
</feature>
<dbReference type="InterPro" id="IPR003960">
    <property type="entry name" value="ATPase_AAA_CS"/>
</dbReference>
<dbReference type="Gene3D" id="3.30.720.210">
    <property type="match status" value="1"/>
</dbReference>
<dbReference type="GO" id="GO:0008270">
    <property type="term" value="F:zinc ion binding"/>
    <property type="evidence" value="ECO:0007669"/>
    <property type="project" value="InterPro"/>
</dbReference>
<evidence type="ECO:0000256" key="9">
    <source>
        <dbReference type="ARBA" id="ARBA00022833"/>
    </source>
</evidence>
<dbReference type="Pfam" id="PF00004">
    <property type="entry name" value="AAA"/>
    <property type="match status" value="1"/>
</dbReference>
<evidence type="ECO:0000256" key="4">
    <source>
        <dbReference type="ARBA" id="ARBA00022670"/>
    </source>
</evidence>
<protein>
    <submittedName>
        <fullName evidence="17">Cell division protein FtsH</fullName>
    </submittedName>
</protein>
<keyword evidence="17" id="KW-0132">Cell division</keyword>
<evidence type="ECO:0000256" key="7">
    <source>
        <dbReference type="ARBA" id="ARBA00022741"/>
    </source>
</evidence>
<dbReference type="GO" id="GO:0016887">
    <property type="term" value="F:ATP hydrolysis activity"/>
    <property type="evidence" value="ECO:0007669"/>
    <property type="project" value="InterPro"/>
</dbReference>
<dbReference type="GO" id="GO:0004176">
    <property type="term" value="F:ATP-dependent peptidase activity"/>
    <property type="evidence" value="ECO:0007669"/>
    <property type="project" value="InterPro"/>
</dbReference>
<dbReference type="SUPFAM" id="SSF52540">
    <property type="entry name" value="P-loop containing nucleoside triphosphate hydrolases"/>
    <property type="match status" value="1"/>
</dbReference>
<name>A0A3B1C135_9ZZZZ</name>
<dbReference type="Pfam" id="PF17862">
    <property type="entry name" value="AAA_lid_3"/>
    <property type="match status" value="1"/>
</dbReference>
<comment type="similarity">
    <text evidence="3">In the C-terminal section; belongs to the peptidase M41 family.</text>
</comment>
<keyword evidence="8" id="KW-0378">Hydrolase</keyword>
<dbReference type="Gene3D" id="1.10.8.60">
    <property type="match status" value="1"/>
</dbReference>
<dbReference type="NCBIfam" id="TIGR01241">
    <property type="entry name" value="FtsH_fam"/>
    <property type="match status" value="1"/>
</dbReference>
<evidence type="ECO:0000256" key="8">
    <source>
        <dbReference type="ARBA" id="ARBA00022801"/>
    </source>
</evidence>
<keyword evidence="11 15" id="KW-1133">Transmembrane helix</keyword>
<organism evidence="17">
    <name type="scientific">hydrothermal vent metagenome</name>
    <dbReference type="NCBI Taxonomy" id="652676"/>
    <lineage>
        <taxon>unclassified sequences</taxon>
        <taxon>metagenomes</taxon>
        <taxon>ecological metagenomes</taxon>
    </lineage>
</organism>
<feature type="transmembrane region" description="Helical" evidence="15">
    <location>
        <begin position="134"/>
        <end position="152"/>
    </location>
</feature>
<dbReference type="GO" id="GO:0006508">
    <property type="term" value="P:proteolysis"/>
    <property type="evidence" value="ECO:0007669"/>
    <property type="project" value="UniProtKB-KW"/>
</dbReference>
<dbReference type="Pfam" id="PF06480">
    <property type="entry name" value="FtsH_ext"/>
    <property type="match status" value="1"/>
</dbReference>
<dbReference type="InterPro" id="IPR037219">
    <property type="entry name" value="Peptidase_M41-like"/>
</dbReference>
<sequence length="519" mass="58078">MKKPEFNLGKRKPPDLEINKPSDKQKAKNPWTSFIWYLLMTLFFIYLFQMPFKPNKEEIPYSQFLEYLDSNKIDSCTVSANSISGILKIKDKKTGKKKFFVTVPLKNNVLAKELQKHGVKYNVVVEKNNVLMNFLLWWILPIVFFVFIWYYISKKAGKAGGSFLNLGQNKVHIHPNNLPRVTFKDVAGVNEAKQELKESIDFLKNPMHFQRLGGRMPKGVLLVGPPGTGKTLLARAVAGESGVPFFNINGSEFIEMFVGVGAARVRDLFEQAKQKAPCIIFIDELDAIGRARGGPSVIGGHDEREQTLNQLLVEMDGFNTASGVIVMAATNRPEILDKALLRAGRFDRQIVVDKPDLKDRIEILNIHVRKIKLGKDIDLEVVAQRTPGFVGADLENIANEAALMAARNNHKSVMMSDFEMAIDRVIAGPEKKNRTLGKEEKHRVAYHESGHTLVAEIVPTGEPVHKVSIIPRGMGALGYTLQLPVHEKFLSTKNELNDQLAILLGGRVAEELIFGDISS</sequence>
<proteinExistence type="inferred from homology"/>
<evidence type="ECO:0000256" key="2">
    <source>
        <dbReference type="ARBA" id="ARBA00004370"/>
    </source>
</evidence>
<comment type="subcellular location">
    <subcellularLocation>
        <location evidence="2">Membrane</location>
    </subcellularLocation>
</comment>
<dbReference type="InterPro" id="IPR027417">
    <property type="entry name" value="P-loop_NTPase"/>
</dbReference>
<dbReference type="AlphaFoldDB" id="A0A3B1C135"/>
<dbReference type="Gene3D" id="1.20.58.760">
    <property type="entry name" value="Peptidase M41"/>
    <property type="match status" value="1"/>
</dbReference>
<dbReference type="GO" id="GO:0051301">
    <property type="term" value="P:cell division"/>
    <property type="evidence" value="ECO:0007669"/>
    <property type="project" value="UniProtKB-KW"/>
</dbReference>
<evidence type="ECO:0000256" key="10">
    <source>
        <dbReference type="ARBA" id="ARBA00022840"/>
    </source>
</evidence>
<dbReference type="InterPro" id="IPR003959">
    <property type="entry name" value="ATPase_AAA_core"/>
</dbReference>
<dbReference type="InterPro" id="IPR041569">
    <property type="entry name" value="AAA_lid_3"/>
</dbReference>
<keyword evidence="13 15" id="KW-0472">Membrane</keyword>
<evidence type="ECO:0000256" key="3">
    <source>
        <dbReference type="ARBA" id="ARBA00010044"/>
    </source>
</evidence>
<evidence type="ECO:0000256" key="14">
    <source>
        <dbReference type="SAM" id="MobiDB-lite"/>
    </source>
</evidence>
<keyword evidence="10" id="KW-0067">ATP-binding</keyword>
<feature type="region of interest" description="Disordered" evidence="14">
    <location>
        <begin position="1"/>
        <end position="27"/>
    </location>
</feature>
<keyword evidence="17" id="KW-0131">Cell cycle</keyword>
<dbReference type="PANTHER" id="PTHR43655">
    <property type="entry name" value="ATP-DEPENDENT PROTEASE"/>
    <property type="match status" value="1"/>
</dbReference>
<dbReference type="FunFam" id="3.40.50.300:FF:000001">
    <property type="entry name" value="ATP-dependent zinc metalloprotease FtsH"/>
    <property type="match status" value="1"/>
</dbReference>
<evidence type="ECO:0000256" key="6">
    <source>
        <dbReference type="ARBA" id="ARBA00022723"/>
    </source>
</evidence>
<dbReference type="InterPro" id="IPR000642">
    <property type="entry name" value="Peptidase_M41"/>
</dbReference>
<feature type="compositionally biased region" description="Basic and acidic residues" evidence="14">
    <location>
        <begin position="12"/>
        <end position="26"/>
    </location>
</feature>
<dbReference type="InterPro" id="IPR003593">
    <property type="entry name" value="AAA+_ATPase"/>
</dbReference>
<dbReference type="SMART" id="SM00382">
    <property type="entry name" value="AAA"/>
    <property type="match status" value="1"/>
</dbReference>
<dbReference type="Pfam" id="PF01434">
    <property type="entry name" value="Peptidase_M41"/>
    <property type="match status" value="1"/>
</dbReference>
<dbReference type="PROSITE" id="PS00674">
    <property type="entry name" value="AAA"/>
    <property type="match status" value="1"/>
</dbReference>
<keyword evidence="4" id="KW-0645">Protease</keyword>
<dbReference type="EMBL" id="UOGD01000270">
    <property type="protein sequence ID" value="VAX24206.1"/>
    <property type="molecule type" value="Genomic_DNA"/>
</dbReference>
<accession>A0A3B1C135</accession>
<keyword evidence="12" id="KW-0482">Metalloprotease</keyword>
<evidence type="ECO:0000256" key="5">
    <source>
        <dbReference type="ARBA" id="ARBA00022692"/>
    </source>
</evidence>
<dbReference type="PANTHER" id="PTHR43655:SF2">
    <property type="entry name" value="AFG3 LIKE MATRIX AAA PEPTIDASE SUBUNIT 2, ISOFORM A"/>
    <property type="match status" value="1"/>
</dbReference>
<dbReference type="SUPFAM" id="SSF140990">
    <property type="entry name" value="FtsH protease domain-like"/>
    <property type="match status" value="1"/>
</dbReference>
<dbReference type="GO" id="GO:0004222">
    <property type="term" value="F:metalloendopeptidase activity"/>
    <property type="evidence" value="ECO:0007669"/>
    <property type="project" value="InterPro"/>
</dbReference>